<gene>
    <name evidence="1" type="ORF">QWY96_09235</name>
</gene>
<accession>A0ABT8CH62</accession>
<name>A0ABT8CH62_9VIBR</name>
<keyword evidence="2" id="KW-1185">Reference proteome</keyword>
<dbReference type="PANTHER" id="PTHR38733">
    <property type="entry name" value="PROTEIN MCRC"/>
    <property type="match status" value="1"/>
</dbReference>
<dbReference type="Proteomes" id="UP001223712">
    <property type="component" value="Unassembled WGS sequence"/>
</dbReference>
<organism evidence="1 2">
    <name type="scientific">Vibrio artabrorum</name>
    <dbReference type="NCBI Taxonomy" id="446374"/>
    <lineage>
        <taxon>Bacteria</taxon>
        <taxon>Pseudomonadati</taxon>
        <taxon>Pseudomonadota</taxon>
        <taxon>Gammaproteobacteria</taxon>
        <taxon>Vibrionales</taxon>
        <taxon>Vibrionaceae</taxon>
        <taxon>Vibrio</taxon>
    </lineage>
</organism>
<evidence type="ECO:0000313" key="2">
    <source>
        <dbReference type="Proteomes" id="UP001223712"/>
    </source>
</evidence>
<dbReference type="InterPro" id="IPR019292">
    <property type="entry name" value="McrC"/>
</dbReference>
<dbReference type="PANTHER" id="PTHR38733:SF1">
    <property type="entry name" value="TYPE IV METHYL-DIRECTED RESTRICTION ENZYME ECOKMCRBC"/>
    <property type="match status" value="1"/>
</dbReference>
<sequence length="441" mass="50307">MRTNKEISLFEFSYLVSESSDVCREVNHVEPIAPSAFVFLKQIALGSKEDNKLFRLCKKSGSEALQVRNHAGVIFTPDGTHIEVLPKVGRTSSNPTLARKSLLVMLRALKGFSHVQTSSALIHEEKMPLLEVFIGQFINSVLNLVKKGLKSDYVQTVDNLAYQKGKLVSAGQLRNNLVTKHKFYCEYQEYLVDRPANRLLHSALNIVAKLSRSPKHKKQLQELFFIFEEVPLSRDYKSDLSRLRLDRGMSHYHTPIAWATLILNGFSPQTMKGSNQAISLLFPMERVFEDYVAKVLRQQVPDDFVVKNQVKRKSLVEHKQASWFKLQPDLLLEKGGCVVSVLDTKWKLVDQTKDNGSDKYGLSQSDFYQMFAYGQHYFDDSADEREVFLIYPAHDGFETAIEQSFDFNTSGDNKLKLWIVPFVIEEGSTAGVVWPKECRLI</sequence>
<proteinExistence type="predicted"/>
<evidence type="ECO:0000313" key="1">
    <source>
        <dbReference type="EMBL" id="MDN3701031.1"/>
    </source>
</evidence>
<dbReference type="Pfam" id="PF10117">
    <property type="entry name" value="McrBC"/>
    <property type="match status" value="1"/>
</dbReference>
<protein>
    <submittedName>
        <fullName evidence="1">McrC family protein</fullName>
    </submittedName>
</protein>
<comment type="caution">
    <text evidence="1">The sequence shown here is derived from an EMBL/GenBank/DDBJ whole genome shotgun (WGS) entry which is preliminary data.</text>
</comment>
<dbReference type="EMBL" id="JAUFQY010000001">
    <property type="protein sequence ID" value="MDN3701031.1"/>
    <property type="molecule type" value="Genomic_DNA"/>
</dbReference>
<dbReference type="RefSeq" id="WP_261838085.1">
    <property type="nucleotide sequence ID" value="NZ_AP025458.1"/>
</dbReference>
<reference evidence="2" key="1">
    <citation type="journal article" date="2019" name="Int. J. Syst. Evol. Microbiol.">
        <title>The Global Catalogue of Microorganisms (GCM) 10K type strain sequencing project: providing services to taxonomists for standard genome sequencing and annotation.</title>
        <authorList>
            <consortium name="The Broad Institute Genomics Platform"/>
            <consortium name="The Broad Institute Genome Sequencing Center for Infectious Disease"/>
            <person name="Wu L."/>
            <person name="Ma J."/>
        </authorList>
    </citation>
    <scope>NUCLEOTIDE SEQUENCE [LARGE SCALE GENOMIC DNA]</scope>
    <source>
        <strain evidence="2">CECT 7226</strain>
    </source>
</reference>